<feature type="binding site" evidence="12">
    <location>
        <begin position="7"/>
        <end position="10"/>
    </location>
    <ligand>
        <name>ATP</name>
        <dbReference type="ChEBI" id="CHEBI:30616"/>
    </ligand>
</feature>
<dbReference type="PANTHER" id="PTHR21499:SF3">
    <property type="entry name" value="ASPARTOKINASE"/>
    <property type="match status" value="1"/>
</dbReference>
<feature type="binding site" evidence="12">
    <location>
        <position position="74"/>
    </location>
    <ligand>
        <name>substrate</name>
    </ligand>
</feature>
<dbReference type="GO" id="GO:0005524">
    <property type="term" value="F:ATP binding"/>
    <property type="evidence" value="ECO:0007669"/>
    <property type="project" value="UniProtKB-KW"/>
</dbReference>
<evidence type="ECO:0000313" key="17">
    <source>
        <dbReference type="Proteomes" id="UP000032568"/>
    </source>
</evidence>
<dbReference type="FunFam" id="3.40.1160.10:FF:000002">
    <property type="entry name" value="Aspartokinase"/>
    <property type="match status" value="1"/>
</dbReference>
<keyword evidence="6 13" id="KW-0808">Transferase</keyword>
<dbReference type="GO" id="GO:0005829">
    <property type="term" value="C:cytosol"/>
    <property type="evidence" value="ECO:0007669"/>
    <property type="project" value="TreeGrafter"/>
</dbReference>
<evidence type="ECO:0000259" key="15">
    <source>
        <dbReference type="PROSITE" id="PS51671"/>
    </source>
</evidence>
<dbReference type="NCBIfam" id="NF005154">
    <property type="entry name" value="PRK06635.1-2"/>
    <property type="match status" value="1"/>
</dbReference>
<dbReference type="Gene3D" id="3.30.2130.10">
    <property type="entry name" value="VC0802-like"/>
    <property type="match status" value="1"/>
</dbReference>
<dbReference type="NCBIfam" id="TIGR00657">
    <property type="entry name" value="asp_kinases"/>
    <property type="match status" value="1"/>
</dbReference>
<dbReference type="KEGG" id="tact:SG35_023030"/>
<dbReference type="InterPro" id="IPR018042">
    <property type="entry name" value="Aspartate_kinase_CS"/>
</dbReference>
<keyword evidence="5 14" id="KW-0028">Amino-acid biosynthesis</keyword>
<feature type="binding site" evidence="12">
    <location>
        <begin position="173"/>
        <end position="174"/>
    </location>
    <ligand>
        <name>ATP</name>
        <dbReference type="ChEBI" id="CHEBI:30616"/>
    </ligand>
</feature>
<dbReference type="AlphaFoldDB" id="A0AAF0C2Y2"/>
<accession>A0AAF0C2Y2</accession>
<feature type="domain" description="ACT" evidence="15">
    <location>
        <begin position="347"/>
        <end position="411"/>
    </location>
</feature>
<evidence type="ECO:0000313" key="16">
    <source>
        <dbReference type="EMBL" id="WDD98124.1"/>
    </source>
</evidence>
<dbReference type="CDD" id="cd04891">
    <property type="entry name" value="ACT_AK-LysC-DapG-like_1"/>
    <property type="match status" value="1"/>
</dbReference>
<keyword evidence="17" id="KW-1185">Reference proteome</keyword>
<dbReference type="NCBIfam" id="TIGR00656">
    <property type="entry name" value="asp_kin_monofn"/>
    <property type="match status" value="1"/>
</dbReference>
<evidence type="ECO:0000256" key="6">
    <source>
        <dbReference type="ARBA" id="ARBA00022679"/>
    </source>
</evidence>
<evidence type="ECO:0000256" key="8">
    <source>
        <dbReference type="ARBA" id="ARBA00022777"/>
    </source>
</evidence>
<dbReference type="InterPro" id="IPR054352">
    <property type="entry name" value="ACT_Aspartokinase"/>
</dbReference>
<evidence type="ECO:0000256" key="14">
    <source>
        <dbReference type="RuleBase" id="RU004249"/>
    </source>
</evidence>
<feature type="binding site" evidence="12">
    <location>
        <position position="184"/>
    </location>
    <ligand>
        <name>ATP</name>
        <dbReference type="ChEBI" id="CHEBI:30616"/>
    </ligand>
</feature>
<dbReference type="InterPro" id="IPR045865">
    <property type="entry name" value="ACT-like_dom_sf"/>
</dbReference>
<sequence length="411" mass="44162">MAVIVQKYGGTSVGSLSRIEAIAENIIATRRQGHQVVVVLSAMAGETNRLLSLATALDPKPATRELDMLLSSGEQVSISLLTIALIQRGFSAISLLAHQAGIKTDNHFGRARIRSVDNKRLLEALEQEQVVVIAGFQGMDSEQNITTLGRGGSDTSAVAVAVALEASECQIYTDVDGIYSADPRIEPQATRLEVIAFDEMLVMASLGAKVLQNRAVEYAMAHDMPIRVLSSFDIGDGTKVINEALMAGESKTSQPVSNIAHHQQEALLTISDVIDDNTIAEIFVLLGEAGIEVDMISAEMQSNCKHRVKFSIHRNDCAQASEKLHEMAQKNIIGAIHCNQKIVKISAIGIGLKSHAGVAGKLFAALAKENINVLMISTSEITISVIVDELNLIKGVRLLHQTFGLNSPKNN</sequence>
<dbReference type="InterPro" id="IPR001048">
    <property type="entry name" value="Asp/Glu/Uridylate_kinase"/>
</dbReference>
<evidence type="ECO:0000256" key="13">
    <source>
        <dbReference type="RuleBase" id="RU003448"/>
    </source>
</evidence>
<reference evidence="16 17" key="1">
    <citation type="journal article" date="2015" name="Genome Announc.">
        <title>Draft Genome Sequences of Marine Isolates of Thalassomonas viridans and Thalassomonas actiniarum.</title>
        <authorList>
            <person name="Olonade I."/>
            <person name="van Zyl L.J."/>
            <person name="Trindade M."/>
        </authorList>
    </citation>
    <scope>NUCLEOTIDE SEQUENCE [LARGE SCALE GENOMIC DNA]</scope>
    <source>
        <strain evidence="16 17">A5K-106</strain>
    </source>
</reference>
<comment type="similarity">
    <text evidence="4 13">Belongs to the aspartokinase family.</text>
</comment>
<dbReference type="GO" id="GO:0009090">
    <property type="term" value="P:homoserine biosynthetic process"/>
    <property type="evidence" value="ECO:0007669"/>
    <property type="project" value="TreeGrafter"/>
</dbReference>
<dbReference type="Pfam" id="PF00696">
    <property type="entry name" value="AA_kinase"/>
    <property type="match status" value="1"/>
</dbReference>
<dbReference type="GO" id="GO:0004072">
    <property type="term" value="F:aspartate kinase activity"/>
    <property type="evidence" value="ECO:0007669"/>
    <property type="project" value="UniProtKB-EC"/>
</dbReference>
<dbReference type="SUPFAM" id="SSF53633">
    <property type="entry name" value="Carbamate kinase-like"/>
    <property type="match status" value="1"/>
</dbReference>
<dbReference type="GO" id="GO:0009089">
    <property type="term" value="P:lysine biosynthetic process via diaminopimelate"/>
    <property type="evidence" value="ECO:0007669"/>
    <property type="project" value="InterPro"/>
</dbReference>
<dbReference type="EC" id="2.7.2.4" evidence="13"/>
<protein>
    <recommendedName>
        <fullName evidence="13">Aspartokinase</fullName>
        <ecNumber evidence="13">2.7.2.4</ecNumber>
    </recommendedName>
</protein>
<dbReference type="SUPFAM" id="SSF55021">
    <property type="entry name" value="ACT-like"/>
    <property type="match status" value="2"/>
</dbReference>
<evidence type="ECO:0000256" key="11">
    <source>
        <dbReference type="ARBA" id="ARBA00047872"/>
    </source>
</evidence>
<evidence type="ECO:0000256" key="9">
    <source>
        <dbReference type="ARBA" id="ARBA00022840"/>
    </source>
</evidence>
<evidence type="ECO:0000256" key="7">
    <source>
        <dbReference type="ARBA" id="ARBA00022741"/>
    </source>
</evidence>
<comment type="pathway">
    <text evidence="2 14">Amino-acid biosynthesis; L-methionine biosynthesis via de novo pathway; L-homoserine from L-aspartate: step 1/3.</text>
</comment>
<keyword evidence="9 12" id="KW-0067">ATP-binding</keyword>
<evidence type="ECO:0000256" key="5">
    <source>
        <dbReference type="ARBA" id="ARBA00022605"/>
    </source>
</evidence>
<keyword evidence="7 12" id="KW-0547">Nucleotide-binding</keyword>
<dbReference type="InterPro" id="IPR005260">
    <property type="entry name" value="Asp_kin_monofn"/>
</dbReference>
<dbReference type="InterPro" id="IPR001341">
    <property type="entry name" value="Asp_kinase"/>
</dbReference>
<dbReference type="InterPro" id="IPR041740">
    <property type="entry name" value="AKii-LysC-BS"/>
</dbReference>
<dbReference type="PROSITE" id="PS51671">
    <property type="entry name" value="ACT"/>
    <property type="match status" value="1"/>
</dbReference>
<feature type="binding site" evidence="12">
    <location>
        <position position="179"/>
    </location>
    <ligand>
        <name>ATP</name>
        <dbReference type="ChEBI" id="CHEBI:30616"/>
    </ligand>
</feature>
<comment type="pathway">
    <text evidence="1 14">Amino-acid biosynthesis; L-lysine biosynthesis via DAP pathway; (S)-tetrahydrodipicolinate from L-aspartate: step 1/4.</text>
</comment>
<proteinExistence type="inferred from homology"/>
<dbReference type="CDD" id="cd04261">
    <property type="entry name" value="AAK_AKii-LysC-BS"/>
    <property type="match status" value="1"/>
</dbReference>
<dbReference type="CDD" id="cd04923">
    <property type="entry name" value="ACT_AK-LysC-DapG-like_2"/>
    <property type="match status" value="1"/>
</dbReference>
<dbReference type="PANTHER" id="PTHR21499">
    <property type="entry name" value="ASPARTATE KINASE"/>
    <property type="match status" value="1"/>
</dbReference>
<dbReference type="PROSITE" id="PS00324">
    <property type="entry name" value="ASPARTOKINASE"/>
    <property type="match status" value="1"/>
</dbReference>
<evidence type="ECO:0000256" key="1">
    <source>
        <dbReference type="ARBA" id="ARBA00004766"/>
    </source>
</evidence>
<dbReference type="PIRSF" id="PIRSF000726">
    <property type="entry name" value="Asp_kin"/>
    <property type="match status" value="1"/>
</dbReference>
<dbReference type="EMBL" id="CP059735">
    <property type="protein sequence ID" value="WDD98124.1"/>
    <property type="molecule type" value="Genomic_DNA"/>
</dbReference>
<evidence type="ECO:0000256" key="12">
    <source>
        <dbReference type="PIRSR" id="PIRSR000726-1"/>
    </source>
</evidence>
<dbReference type="Proteomes" id="UP000032568">
    <property type="component" value="Chromosome"/>
</dbReference>
<evidence type="ECO:0000256" key="4">
    <source>
        <dbReference type="ARBA" id="ARBA00010122"/>
    </source>
</evidence>
<organism evidence="16 17">
    <name type="scientific">Thalassomonas actiniarum</name>
    <dbReference type="NCBI Taxonomy" id="485447"/>
    <lineage>
        <taxon>Bacteria</taxon>
        <taxon>Pseudomonadati</taxon>
        <taxon>Pseudomonadota</taxon>
        <taxon>Gammaproteobacteria</taxon>
        <taxon>Alteromonadales</taxon>
        <taxon>Colwelliaceae</taxon>
        <taxon>Thalassomonas</taxon>
    </lineage>
</organism>
<reference evidence="16 17" key="2">
    <citation type="journal article" date="2022" name="Mar. Drugs">
        <title>Bioassay-Guided Fractionation Leads to the Detection of Cholic Acid Generated by the Rare Thalassomonas sp.</title>
        <authorList>
            <person name="Pheiffer F."/>
            <person name="Schneider Y.K."/>
            <person name="Hansen E.H."/>
            <person name="Andersen J.H."/>
            <person name="Isaksson J."/>
            <person name="Busche T."/>
            <person name="R C."/>
            <person name="Kalinowski J."/>
            <person name="Zyl L.V."/>
            <person name="Trindade M."/>
        </authorList>
    </citation>
    <scope>NUCLEOTIDE SEQUENCE [LARGE SCALE GENOMIC DNA]</scope>
    <source>
        <strain evidence="16 17">A5K-106</strain>
    </source>
</reference>
<evidence type="ECO:0000256" key="2">
    <source>
        <dbReference type="ARBA" id="ARBA00004986"/>
    </source>
</evidence>
<comment type="pathway">
    <text evidence="3 14">Amino-acid biosynthesis; L-threonine biosynthesis; L-threonine from L-aspartate: step 1/5.</text>
</comment>
<feature type="binding site" evidence="12">
    <location>
        <position position="47"/>
    </location>
    <ligand>
        <name>substrate</name>
    </ligand>
</feature>
<dbReference type="NCBIfam" id="NF005155">
    <property type="entry name" value="PRK06635.1-4"/>
    <property type="match status" value="1"/>
</dbReference>
<dbReference type="InterPro" id="IPR002912">
    <property type="entry name" value="ACT_dom"/>
</dbReference>
<dbReference type="Pfam" id="PF22468">
    <property type="entry name" value="ACT_9"/>
    <property type="match status" value="1"/>
</dbReference>
<dbReference type="RefSeq" id="WP_044830469.1">
    <property type="nucleotide sequence ID" value="NZ_CP059735.1"/>
</dbReference>
<evidence type="ECO:0000256" key="10">
    <source>
        <dbReference type="ARBA" id="ARBA00023154"/>
    </source>
</evidence>
<dbReference type="Gene3D" id="3.40.1160.10">
    <property type="entry name" value="Acetylglutamate kinase-like"/>
    <property type="match status" value="1"/>
</dbReference>
<feature type="binding site" evidence="12">
    <location>
        <begin position="209"/>
        <end position="210"/>
    </location>
    <ligand>
        <name>ATP</name>
        <dbReference type="ChEBI" id="CHEBI:30616"/>
    </ligand>
</feature>
<dbReference type="InterPro" id="IPR036393">
    <property type="entry name" value="AceGlu_kinase-like_sf"/>
</dbReference>
<gene>
    <name evidence="16" type="ORF">SG35_023030</name>
</gene>
<evidence type="ECO:0000256" key="3">
    <source>
        <dbReference type="ARBA" id="ARBA00005139"/>
    </source>
</evidence>
<comment type="catalytic activity">
    <reaction evidence="11 13">
        <text>L-aspartate + ATP = 4-phospho-L-aspartate + ADP</text>
        <dbReference type="Rhea" id="RHEA:23776"/>
        <dbReference type="ChEBI" id="CHEBI:29991"/>
        <dbReference type="ChEBI" id="CHEBI:30616"/>
        <dbReference type="ChEBI" id="CHEBI:57535"/>
        <dbReference type="ChEBI" id="CHEBI:456216"/>
        <dbReference type="EC" id="2.7.2.4"/>
    </reaction>
</comment>
<name>A0AAF0C2Y2_9GAMM</name>
<keyword evidence="8 13" id="KW-0418">Kinase</keyword>
<keyword evidence="10" id="KW-0457">Lysine biosynthesis</keyword>